<accession>A0A7S4VMR1</accession>
<name>A0A7S4VMR1_9DINO</name>
<feature type="region of interest" description="Disordered" evidence="1">
    <location>
        <begin position="182"/>
        <end position="218"/>
    </location>
</feature>
<feature type="compositionally biased region" description="Basic and acidic residues" evidence="1">
    <location>
        <begin position="126"/>
        <end position="137"/>
    </location>
</feature>
<feature type="compositionally biased region" description="Polar residues" evidence="1">
    <location>
        <begin position="138"/>
        <end position="153"/>
    </location>
</feature>
<feature type="compositionally biased region" description="Low complexity" evidence="1">
    <location>
        <begin position="74"/>
        <end position="110"/>
    </location>
</feature>
<protein>
    <submittedName>
        <fullName evidence="2">Uncharacterized protein</fullName>
    </submittedName>
</protein>
<feature type="region of interest" description="Disordered" evidence="1">
    <location>
        <begin position="1"/>
        <end position="158"/>
    </location>
</feature>
<organism evidence="2">
    <name type="scientific">Alexandrium monilatum</name>
    <dbReference type="NCBI Taxonomy" id="311494"/>
    <lineage>
        <taxon>Eukaryota</taxon>
        <taxon>Sar</taxon>
        <taxon>Alveolata</taxon>
        <taxon>Dinophyceae</taxon>
        <taxon>Gonyaulacales</taxon>
        <taxon>Pyrocystaceae</taxon>
        <taxon>Alexandrium</taxon>
    </lineage>
</organism>
<feature type="compositionally biased region" description="Basic and acidic residues" evidence="1">
    <location>
        <begin position="209"/>
        <end position="218"/>
    </location>
</feature>
<reference evidence="2" key="1">
    <citation type="submission" date="2021-01" db="EMBL/GenBank/DDBJ databases">
        <authorList>
            <person name="Corre E."/>
            <person name="Pelletier E."/>
            <person name="Niang G."/>
            <person name="Scheremetjew M."/>
            <person name="Finn R."/>
            <person name="Kale V."/>
            <person name="Holt S."/>
            <person name="Cochrane G."/>
            <person name="Meng A."/>
            <person name="Brown T."/>
            <person name="Cohen L."/>
        </authorList>
    </citation>
    <scope>NUCLEOTIDE SEQUENCE</scope>
    <source>
        <strain evidence="2">CCMP3105</strain>
    </source>
</reference>
<sequence>MGQCCAQERDRQPPGPANRHVHFNNETEANVALGKADLENMTPEQRKEALRKALAGSDPKAVEAALAAEREAKAAPTPAPALAATPAAASSSTARPGAAAPVAGPEQAGGDVPVQQYNIGDDQNLDDSRSSLEKKMNSDWSQAESQPSPQQGIANIPRKGARLLKAGLKSGEVAQIVKAREEETRQRVAQEAGASTAAEASPGAAAAAKAKEEDMIEF</sequence>
<dbReference type="AlphaFoldDB" id="A0A7S4VMR1"/>
<evidence type="ECO:0000256" key="1">
    <source>
        <dbReference type="SAM" id="MobiDB-lite"/>
    </source>
</evidence>
<feature type="compositionally biased region" description="Low complexity" evidence="1">
    <location>
        <begin position="189"/>
        <end position="208"/>
    </location>
</feature>
<evidence type="ECO:0000313" key="2">
    <source>
        <dbReference type="EMBL" id="CAE4654591.1"/>
    </source>
</evidence>
<proteinExistence type="predicted"/>
<dbReference type="EMBL" id="HBNR01078071">
    <property type="protein sequence ID" value="CAE4654591.1"/>
    <property type="molecule type" value="Transcribed_RNA"/>
</dbReference>
<gene>
    <name evidence="2" type="ORF">AMON00008_LOCUS55598</name>
</gene>